<dbReference type="KEGG" id="tdl:TDEL_0F00360"/>
<dbReference type="FunCoup" id="G8ZW53">
    <property type="interactions" value="35"/>
</dbReference>
<dbReference type="RefSeq" id="XP_003682058.1">
    <property type="nucleotide sequence ID" value="XM_003682010.1"/>
</dbReference>
<organism evidence="1 2">
    <name type="scientific">Torulaspora delbrueckii</name>
    <name type="common">Yeast</name>
    <name type="synonym">Candida colliculosa</name>
    <dbReference type="NCBI Taxonomy" id="4950"/>
    <lineage>
        <taxon>Eukaryota</taxon>
        <taxon>Fungi</taxon>
        <taxon>Dikarya</taxon>
        <taxon>Ascomycota</taxon>
        <taxon>Saccharomycotina</taxon>
        <taxon>Saccharomycetes</taxon>
        <taxon>Saccharomycetales</taxon>
        <taxon>Saccharomycetaceae</taxon>
        <taxon>Torulaspora</taxon>
    </lineage>
</organism>
<dbReference type="Proteomes" id="UP000005627">
    <property type="component" value="Chromosome 6"/>
</dbReference>
<gene>
    <name evidence="1" type="primary">TDEL0F00360</name>
    <name evidence="1" type="ORF">TDEL_0F00360</name>
</gene>
<dbReference type="HOGENOM" id="CLU_090080_0_0_1"/>
<sequence>MSPKRSATAARKFILESLKAPAFVYRYRTDTKATVKNLECKLEPAVSANKYNALLNNYNTMILYEWFHPNESVIDKEYYWQKFANAIHMKTSSNKEVPMIFLADDINHKGLQSCLGTNILNNASDCRCSFQNYVKASPLDKLIKKITKNADKLKLHSLALRIDSHNDKAINNFVVSLQPVLEESMNMYQDIHYDKLLQIARNARSGNKVRDVLTSLADSGLSSPRLVRNGSWLIFTRAQHKEQTHDESTS</sequence>
<evidence type="ECO:0000313" key="1">
    <source>
        <dbReference type="EMBL" id="CCE92847.1"/>
    </source>
</evidence>
<dbReference type="InParanoid" id="G8ZW53"/>
<evidence type="ECO:0000313" key="2">
    <source>
        <dbReference type="Proteomes" id="UP000005627"/>
    </source>
</evidence>
<reference evidence="1 2" key="1">
    <citation type="journal article" date="2011" name="Proc. Natl. Acad. Sci. U.S.A.">
        <title>Evolutionary erosion of yeast sex chromosomes by mating-type switching accidents.</title>
        <authorList>
            <person name="Gordon J.L."/>
            <person name="Armisen D."/>
            <person name="Proux-Wera E."/>
            <person name="Oheigeartaigh S.S."/>
            <person name="Byrne K.P."/>
            <person name="Wolfe K.H."/>
        </authorList>
    </citation>
    <scope>NUCLEOTIDE SEQUENCE [LARGE SCALE GENOMIC DNA]</scope>
    <source>
        <strain evidence="2">ATCC 10662 / CBS 1146 / NBRC 0425 / NCYC 2629 / NRRL Y-866</strain>
    </source>
</reference>
<name>G8ZW53_TORDE</name>
<dbReference type="EMBL" id="HE616747">
    <property type="protein sequence ID" value="CCE92847.1"/>
    <property type="molecule type" value="Genomic_DNA"/>
</dbReference>
<dbReference type="GeneID" id="11504342"/>
<proteinExistence type="predicted"/>
<dbReference type="OrthoDB" id="4036068at2759"/>
<dbReference type="AlphaFoldDB" id="G8ZW53"/>
<keyword evidence="2" id="KW-1185">Reference proteome</keyword>
<dbReference type="eggNOG" id="ENOG502S6VE">
    <property type="taxonomic scope" value="Eukaryota"/>
</dbReference>
<protein>
    <submittedName>
        <fullName evidence="1">Uncharacterized protein</fullName>
    </submittedName>
</protein>
<accession>G8ZW53</accession>